<evidence type="ECO:0000259" key="6">
    <source>
        <dbReference type="PROSITE" id="PS50865"/>
    </source>
</evidence>
<evidence type="ECO:0000256" key="5">
    <source>
        <dbReference type="SAM" id="MobiDB-lite"/>
    </source>
</evidence>
<dbReference type="GO" id="GO:0008270">
    <property type="term" value="F:zinc ion binding"/>
    <property type="evidence" value="ECO:0007669"/>
    <property type="project" value="UniProtKB-KW"/>
</dbReference>
<dbReference type="OrthoDB" id="432970at2759"/>
<evidence type="ECO:0000256" key="1">
    <source>
        <dbReference type="ARBA" id="ARBA00022723"/>
    </source>
</evidence>
<dbReference type="AlphaFoldDB" id="A0A8H6M561"/>
<dbReference type="InterPro" id="IPR002893">
    <property type="entry name" value="Znf_MYND"/>
</dbReference>
<sequence>MPPPRIRKSRRIQDEKTKEPPSSLTPSAGPVATRRRRRRSLIISRQNKTSKLSKNSSRSSTHPLPTGPLPLHDHESAQSPVVKRAEGVVDTLHKAGIFFKALVAAPVSDTRTEYRNECLERFAPHWYGVTRWISYSFLHASKLSDHIGLVHGCTSLLIGLTASAGGVRTALNEEFGIMPCTIDTLFILLAQVNKTTGKYINIPPSLADCCALVELLTVQFNSEGGREAIHTRLLAVSKTVRRAVLASLVERPEQLVASAQGMGLIGAAKSLTYHMRSIVKIGTDIDLWDEIVGQGVIGKCALALSKLVEKAHEAQLTDDSFWRAITEAVYHFIAGVLGFADGPAASLASMIKDGFFLCIIRCMHHSEKPRARGFWLPPRRVIPYIRVRKVFEALQESGHFELFRQRGDDLPEWVEENCRGYETAYQDSYGVYVNWKNVPVIMCSNLNHVTSRAKDEASCGKPKTCGGCRSVIYCSRDCQEEDWNELHLKECRALRRRLPRHESIRVTSSSFQEKRDQLAYMQYIMSMKPVEYVVGVTRKRPGKPWDEGSPCWLLDLASPPTSSQEPVKKELGMVDFTNADTEWQPRILHCIDGTQGDPETSWIAEAVFPLDSCTRYNVFAKMKIYTQDGKTGMAQVVSSVFRAQ</sequence>
<dbReference type="Proteomes" id="UP000521943">
    <property type="component" value="Unassembled WGS sequence"/>
</dbReference>
<keyword evidence="3" id="KW-0862">Zinc</keyword>
<organism evidence="7 8">
    <name type="scientific">Ephemerocybe angulata</name>
    <dbReference type="NCBI Taxonomy" id="980116"/>
    <lineage>
        <taxon>Eukaryota</taxon>
        <taxon>Fungi</taxon>
        <taxon>Dikarya</taxon>
        <taxon>Basidiomycota</taxon>
        <taxon>Agaricomycotina</taxon>
        <taxon>Agaricomycetes</taxon>
        <taxon>Agaricomycetidae</taxon>
        <taxon>Agaricales</taxon>
        <taxon>Agaricineae</taxon>
        <taxon>Psathyrellaceae</taxon>
        <taxon>Ephemerocybe</taxon>
    </lineage>
</organism>
<feature type="domain" description="MYND-type" evidence="6">
    <location>
        <begin position="456"/>
        <end position="491"/>
    </location>
</feature>
<keyword evidence="1" id="KW-0479">Metal-binding</keyword>
<dbReference type="Gene3D" id="6.10.140.2220">
    <property type="match status" value="1"/>
</dbReference>
<gene>
    <name evidence="7" type="ORF">DFP72DRAFT_1169768</name>
</gene>
<feature type="region of interest" description="Disordered" evidence="5">
    <location>
        <begin position="1"/>
        <end position="82"/>
    </location>
</feature>
<evidence type="ECO:0000313" key="8">
    <source>
        <dbReference type="Proteomes" id="UP000521943"/>
    </source>
</evidence>
<evidence type="ECO:0000256" key="3">
    <source>
        <dbReference type="ARBA" id="ARBA00022833"/>
    </source>
</evidence>
<comment type="caution">
    <text evidence="7">The sequence shown here is derived from an EMBL/GenBank/DDBJ whole genome shotgun (WGS) entry which is preliminary data.</text>
</comment>
<feature type="compositionally biased region" description="Low complexity" evidence="5">
    <location>
        <begin position="47"/>
        <end position="64"/>
    </location>
</feature>
<evidence type="ECO:0000256" key="2">
    <source>
        <dbReference type="ARBA" id="ARBA00022771"/>
    </source>
</evidence>
<feature type="compositionally biased region" description="Basic residues" evidence="5">
    <location>
        <begin position="1"/>
        <end position="10"/>
    </location>
</feature>
<proteinExistence type="predicted"/>
<evidence type="ECO:0000313" key="7">
    <source>
        <dbReference type="EMBL" id="KAF6755105.1"/>
    </source>
</evidence>
<name>A0A8H6M561_9AGAR</name>
<dbReference type="Pfam" id="PF01753">
    <property type="entry name" value="zf-MYND"/>
    <property type="match status" value="1"/>
</dbReference>
<keyword evidence="8" id="KW-1185">Reference proteome</keyword>
<dbReference type="EMBL" id="JACGCI010000031">
    <property type="protein sequence ID" value="KAF6755105.1"/>
    <property type="molecule type" value="Genomic_DNA"/>
</dbReference>
<dbReference type="PROSITE" id="PS50865">
    <property type="entry name" value="ZF_MYND_2"/>
    <property type="match status" value="1"/>
</dbReference>
<evidence type="ECO:0000256" key="4">
    <source>
        <dbReference type="PROSITE-ProRule" id="PRU00134"/>
    </source>
</evidence>
<protein>
    <recommendedName>
        <fullName evidence="6">MYND-type domain-containing protein</fullName>
    </recommendedName>
</protein>
<reference evidence="7 8" key="1">
    <citation type="submission" date="2020-07" db="EMBL/GenBank/DDBJ databases">
        <title>Comparative genomics of pyrophilous fungi reveals a link between fire events and developmental genes.</title>
        <authorList>
            <consortium name="DOE Joint Genome Institute"/>
            <person name="Steindorff A.S."/>
            <person name="Carver A."/>
            <person name="Calhoun S."/>
            <person name="Stillman K."/>
            <person name="Liu H."/>
            <person name="Lipzen A."/>
            <person name="Pangilinan J."/>
            <person name="Labutti K."/>
            <person name="Bruns T.D."/>
            <person name="Grigoriev I.V."/>
        </authorList>
    </citation>
    <scope>NUCLEOTIDE SEQUENCE [LARGE SCALE GENOMIC DNA]</scope>
    <source>
        <strain evidence="7 8">CBS 144469</strain>
    </source>
</reference>
<keyword evidence="2 4" id="KW-0863">Zinc-finger</keyword>
<accession>A0A8H6M561</accession>
<dbReference type="SUPFAM" id="SSF144232">
    <property type="entry name" value="HIT/MYND zinc finger-like"/>
    <property type="match status" value="1"/>
</dbReference>